<protein>
    <submittedName>
        <fullName evidence="1">Uncharacterized protein</fullName>
    </submittedName>
</protein>
<dbReference type="AlphaFoldDB" id="A0A6M3JS07"/>
<organism evidence="1">
    <name type="scientific">viral metagenome</name>
    <dbReference type="NCBI Taxonomy" id="1070528"/>
    <lineage>
        <taxon>unclassified sequences</taxon>
        <taxon>metagenomes</taxon>
        <taxon>organismal metagenomes</taxon>
    </lineage>
</organism>
<accession>A0A6M3JS07</accession>
<dbReference type="EMBL" id="MT141972">
    <property type="protein sequence ID" value="QJA72710.1"/>
    <property type="molecule type" value="Genomic_DNA"/>
</dbReference>
<name>A0A6M3JS07_9ZZZZ</name>
<sequence>MQPITFIDPNTNNPVELKELLERIKNLPNDELKPQTSKGITRIQSGLVVQAFIALETKIDHDHAWAFTTEFNGNTETIRLLDINDNILYEEDYE</sequence>
<evidence type="ECO:0000313" key="1">
    <source>
        <dbReference type="EMBL" id="QJA72710.1"/>
    </source>
</evidence>
<reference evidence="1" key="1">
    <citation type="submission" date="2020-03" db="EMBL/GenBank/DDBJ databases">
        <title>The deep terrestrial virosphere.</title>
        <authorList>
            <person name="Holmfeldt K."/>
            <person name="Nilsson E."/>
            <person name="Simone D."/>
            <person name="Lopez-Fernandez M."/>
            <person name="Wu X."/>
            <person name="de Brujin I."/>
            <person name="Lundin D."/>
            <person name="Andersson A."/>
            <person name="Bertilsson S."/>
            <person name="Dopson M."/>
        </authorList>
    </citation>
    <scope>NUCLEOTIDE SEQUENCE</scope>
    <source>
        <strain evidence="1">MM415A02634</strain>
    </source>
</reference>
<proteinExistence type="predicted"/>
<gene>
    <name evidence="1" type="ORF">MM415A02634_0011</name>
</gene>